<evidence type="ECO:0000313" key="2">
    <source>
        <dbReference type="EMBL" id="GBN09723.1"/>
    </source>
</evidence>
<reference evidence="2 3" key="1">
    <citation type="journal article" date="2019" name="Sci. Rep.">
        <title>Orb-weaving spider Araneus ventricosus genome elucidates the spidroin gene catalogue.</title>
        <authorList>
            <person name="Kono N."/>
            <person name="Nakamura H."/>
            <person name="Ohtoshi R."/>
            <person name="Moran D.A.P."/>
            <person name="Shinohara A."/>
            <person name="Yoshida Y."/>
            <person name="Fujiwara M."/>
            <person name="Mori M."/>
            <person name="Tomita M."/>
            <person name="Arakawa K."/>
        </authorList>
    </citation>
    <scope>NUCLEOTIDE SEQUENCE [LARGE SCALE GENOMIC DNA]</scope>
</reference>
<dbReference type="AlphaFoldDB" id="A0A4Y2L7B6"/>
<gene>
    <name evidence="2" type="ORF">AVEN_51345_1</name>
</gene>
<dbReference type="EMBL" id="BGPR01005387">
    <property type="protein sequence ID" value="GBN09723.1"/>
    <property type="molecule type" value="Genomic_DNA"/>
</dbReference>
<dbReference type="Pfam" id="PF00075">
    <property type="entry name" value="RNase_H"/>
    <property type="match status" value="1"/>
</dbReference>
<dbReference type="PROSITE" id="PS50879">
    <property type="entry name" value="RNASE_H_1"/>
    <property type="match status" value="1"/>
</dbReference>
<protein>
    <recommendedName>
        <fullName evidence="1">RNase H type-1 domain-containing protein</fullName>
    </recommendedName>
</protein>
<dbReference type="Proteomes" id="UP000499080">
    <property type="component" value="Unassembled WGS sequence"/>
</dbReference>
<dbReference type="Gene3D" id="3.30.420.10">
    <property type="entry name" value="Ribonuclease H-like superfamily/Ribonuclease H"/>
    <property type="match status" value="1"/>
</dbReference>
<dbReference type="SUPFAM" id="SSF53098">
    <property type="entry name" value="Ribonuclease H-like"/>
    <property type="match status" value="1"/>
</dbReference>
<dbReference type="GO" id="GO:0003676">
    <property type="term" value="F:nucleic acid binding"/>
    <property type="evidence" value="ECO:0007669"/>
    <property type="project" value="InterPro"/>
</dbReference>
<dbReference type="InterPro" id="IPR002156">
    <property type="entry name" value="RNaseH_domain"/>
</dbReference>
<evidence type="ECO:0000259" key="1">
    <source>
        <dbReference type="PROSITE" id="PS50879"/>
    </source>
</evidence>
<dbReference type="OrthoDB" id="411823at2759"/>
<sequence>MRQSPGQVFRKTGPNYGVTANQYSKQSYHQNPRASIIQEIQMSLKDKPSFKVGWVKAHIGIAGNEAADELAKKALKECPKFEIPAPKRYLKNLLKTDSL</sequence>
<comment type="caution">
    <text evidence="2">The sequence shown here is derived from an EMBL/GenBank/DDBJ whole genome shotgun (WGS) entry which is preliminary data.</text>
</comment>
<dbReference type="InterPro" id="IPR036397">
    <property type="entry name" value="RNaseH_sf"/>
</dbReference>
<feature type="domain" description="RNase H type-1" evidence="1">
    <location>
        <begin position="1"/>
        <end position="76"/>
    </location>
</feature>
<organism evidence="2 3">
    <name type="scientific">Araneus ventricosus</name>
    <name type="common">Orbweaver spider</name>
    <name type="synonym">Epeira ventricosa</name>
    <dbReference type="NCBI Taxonomy" id="182803"/>
    <lineage>
        <taxon>Eukaryota</taxon>
        <taxon>Metazoa</taxon>
        <taxon>Ecdysozoa</taxon>
        <taxon>Arthropoda</taxon>
        <taxon>Chelicerata</taxon>
        <taxon>Arachnida</taxon>
        <taxon>Araneae</taxon>
        <taxon>Araneomorphae</taxon>
        <taxon>Entelegynae</taxon>
        <taxon>Araneoidea</taxon>
        <taxon>Araneidae</taxon>
        <taxon>Araneus</taxon>
    </lineage>
</organism>
<keyword evidence="3" id="KW-1185">Reference proteome</keyword>
<proteinExistence type="predicted"/>
<accession>A0A4Y2L7B6</accession>
<dbReference type="GO" id="GO:0004523">
    <property type="term" value="F:RNA-DNA hybrid ribonuclease activity"/>
    <property type="evidence" value="ECO:0007669"/>
    <property type="project" value="InterPro"/>
</dbReference>
<dbReference type="InterPro" id="IPR012337">
    <property type="entry name" value="RNaseH-like_sf"/>
</dbReference>
<evidence type="ECO:0000313" key="3">
    <source>
        <dbReference type="Proteomes" id="UP000499080"/>
    </source>
</evidence>
<name>A0A4Y2L7B6_ARAVE</name>